<reference evidence="1" key="1">
    <citation type="journal article" date="2011" name="Plant Physiol.">
        <title>Comprehensive sequence analysis of 24,783 barley full-length cDNAs derived from 12 clone libraries.</title>
        <authorList>
            <person name="Matsumoto T."/>
            <person name="Tanaka T."/>
            <person name="Sakai H."/>
            <person name="Amano N."/>
            <person name="Kanamori H."/>
            <person name="Kurita K."/>
            <person name="Kikuta A."/>
            <person name="Kamiya K."/>
            <person name="Yamamoto M."/>
            <person name="Ikawa H."/>
            <person name="Fujii N."/>
            <person name="Hori K."/>
            <person name="Itoh T."/>
            <person name="Sato K."/>
        </authorList>
    </citation>
    <scope>NUCLEOTIDE SEQUENCE</scope>
    <source>
        <tissue evidence="1">Shoot and root</tissue>
    </source>
</reference>
<dbReference type="EMBL" id="AK370883">
    <property type="protein sequence ID" value="BAK02081.1"/>
    <property type="molecule type" value="mRNA"/>
</dbReference>
<name>F2E409_HORVV</name>
<proteinExistence type="evidence at transcript level"/>
<protein>
    <submittedName>
        <fullName evidence="1">Predicted protein</fullName>
    </submittedName>
</protein>
<accession>F2E409</accession>
<organism evidence="1">
    <name type="scientific">Hordeum vulgare subsp. vulgare</name>
    <name type="common">Domesticated barley</name>
    <dbReference type="NCBI Taxonomy" id="112509"/>
    <lineage>
        <taxon>Eukaryota</taxon>
        <taxon>Viridiplantae</taxon>
        <taxon>Streptophyta</taxon>
        <taxon>Embryophyta</taxon>
        <taxon>Tracheophyta</taxon>
        <taxon>Spermatophyta</taxon>
        <taxon>Magnoliopsida</taxon>
        <taxon>Liliopsida</taxon>
        <taxon>Poales</taxon>
        <taxon>Poaceae</taxon>
        <taxon>BOP clade</taxon>
        <taxon>Pooideae</taxon>
        <taxon>Triticodae</taxon>
        <taxon>Triticeae</taxon>
        <taxon>Hordeinae</taxon>
        <taxon>Hordeum</taxon>
    </lineage>
</organism>
<dbReference type="AlphaFoldDB" id="F2E409"/>
<evidence type="ECO:0000313" key="1">
    <source>
        <dbReference type="EMBL" id="BAK02081.1"/>
    </source>
</evidence>
<sequence>MQNLRQLTLFQLYRKLPFIVYKSAYLIPQWPLSNTLSNELIGLRKLE</sequence>